<dbReference type="HOGENOM" id="CLU_464716_0_0_1"/>
<evidence type="ECO:0000313" key="2">
    <source>
        <dbReference type="EMBL" id="CDO76759.1"/>
    </source>
</evidence>
<feature type="compositionally biased region" description="Basic and acidic residues" evidence="1">
    <location>
        <begin position="247"/>
        <end position="258"/>
    </location>
</feature>
<feature type="region of interest" description="Disordered" evidence="1">
    <location>
        <begin position="19"/>
        <end position="587"/>
    </location>
</feature>
<feature type="compositionally biased region" description="Basic and acidic residues" evidence="1">
    <location>
        <begin position="178"/>
        <end position="195"/>
    </location>
</feature>
<organism evidence="2 3">
    <name type="scientific">Pycnoporus cinnabarinus</name>
    <name type="common">Cinnabar-red polypore</name>
    <name type="synonym">Trametes cinnabarina</name>
    <dbReference type="NCBI Taxonomy" id="5643"/>
    <lineage>
        <taxon>Eukaryota</taxon>
        <taxon>Fungi</taxon>
        <taxon>Dikarya</taxon>
        <taxon>Basidiomycota</taxon>
        <taxon>Agaricomycotina</taxon>
        <taxon>Agaricomycetes</taxon>
        <taxon>Polyporales</taxon>
        <taxon>Polyporaceae</taxon>
        <taxon>Trametes</taxon>
    </lineage>
</organism>
<dbReference type="OMA" id="PANCIDD"/>
<dbReference type="STRING" id="5643.A0A060SX14"/>
<evidence type="ECO:0000313" key="3">
    <source>
        <dbReference type="Proteomes" id="UP000029665"/>
    </source>
</evidence>
<gene>
    <name evidence="2" type="ORF">BN946_scf185028.g10</name>
</gene>
<evidence type="ECO:0000256" key="1">
    <source>
        <dbReference type="SAM" id="MobiDB-lite"/>
    </source>
</evidence>
<dbReference type="OrthoDB" id="3047765at2759"/>
<keyword evidence="3" id="KW-1185">Reference proteome</keyword>
<sequence>MPLLGETVEASREKRLERQQARFRDRGGWVPRLLAPPSGTAHRAATASPRIFKPAEHNPLLDLLLARGVNGESPSRANSPRRSRSRSASPKRRDQVSSPSRAHTAVAPAKRPARKSESKQVAKHSAAAREERREAESAEPAPGPSKASVPQRASKDTKKRMTKFPSKQSRSKYGNPDNHVEERHDHVSRGADPKAEAPLPATSTKAGKASRAKKPSASEPASRPKRAAKGKAPPPERPPEPEPEFELGTRDHSDDEPLVRTMHSKSKSSTTSRLAATVVSSKRVVHTVDSDEEGEAVKVKPGQKRRAKDKKAATDEPILPPDGEPTPAVTTGCNTAQRERTQKGKRKAKTKAQAQGISQEVETVQPTASRSKASSKRAKAVAATEPVHSDDEPLLKPRKKRRPVDDEEADSLPVTTTAALKSQASRSKQVLRSMPHPVDPHDEEENDAAPQEHHQPVINEPSSPDLPLAKVSSKAKMTDQPSTRSPKRTSDASAEVENEMPPPPPPKKRKPSPENDVVAAVIPNKEKRRILISRPDSPGSRATRPRAPPVFAPKGAVLKPKPKPRLSLFPAPSFHEDSEEDPIDLLS</sequence>
<feature type="compositionally biased region" description="Acidic residues" evidence="1">
    <location>
        <begin position="577"/>
        <end position="587"/>
    </location>
</feature>
<dbReference type="AlphaFoldDB" id="A0A060SX14"/>
<feature type="compositionally biased region" description="Polar residues" evidence="1">
    <location>
        <begin position="413"/>
        <end position="430"/>
    </location>
</feature>
<feature type="compositionally biased region" description="Basic and acidic residues" evidence="1">
    <location>
        <begin position="127"/>
        <end position="136"/>
    </location>
</feature>
<proteinExistence type="predicted"/>
<reference evidence="2" key="1">
    <citation type="submission" date="2014-01" db="EMBL/GenBank/DDBJ databases">
        <title>The genome of the white-rot fungus Pycnoporus cinnabarinus: a basidiomycete model with a versatile arsenal for lignocellulosic biomass breakdown.</title>
        <authorList>
            <person name="Levasseur A."/>
            <person name="Lomascolo A."/>
            <person name="Ruiz-Duenas F.J."/>
            <person name="Uzan E."/>
            <person name="Piumi F."/>
            <person name="Kues U."/>
            <person name="Ram A.F.J."/>
            <person name="Murat C."/>
            <person name="Haon M."/>
            <person name="Benoit I."/>
            <person name="Arfi Y."/>
            <person name="Chevret D."/>
            <person name="Drula E."/>
            <person name="Kwon M.J."/>
            <person name="Gouret P."/>
            <person name="Lesage-Meessen L."/>
            <person name="Lombard V."/>
            <person name="Mariette J."/>
            <person name="Noirot C."/>
            <person name="Park J."/>
            <person name="Patyshakuliyeva A."/>
            <person name="Wieneger R.A.B."/>
            <person name="Wosten H.A.B."/>
            <person name="Martin F."/>
            <person name="Coutinho P.M."/>
            <person name="de Vries R."/>
            <person name="Martinez A.T."/>
            <person name="Klopp C."/>
            <person name="Pontarotti P."/>
            <person name="Henrissat B."/>
            <person name="Record E."/>
        </authorList>
    </citation>
    <scope>NUCLEOTIDE SEQUENCE [LARGE SCALE GENOMIC DNA]</scope>
    <source>
        <strain evidence="2">BRFM137</strain>
    </source>
</reference>
<dbReference type="Proteomes" id="UP000029665">
    <property type="component" value="Unassembled WGS sequence"/>
</dbReference>
<protein>
    <submittedName>
        <fullName evidence="2">Uncharacterized protein</fullName>
    </submittedName>
</protein>
<accession>A0A060SX14</accession>
<dbReference type="EMBL" id="CCBP010000412">
    <property type="protein sequence ID" value="CDO76759.1"/>
    <property type="molecule type" value="Genomic_DNA"/>
</dbReference>
<name>A0A060SX14_PYCCI</name>
<comment type="caution">
    <text evidence="2">The sequence shown here is derived from an EMBL/GenBank/DDBJ whole genome shotgun (WGS) entry which is preliminary data.</text>
</comment>
<feature type="compositionally biased region" description="Polar residues" evidence="1">
    <location>
        <begin position="352"/>
        <end position="367"/>
    </location>
</feature>